<feature type="transmembrane region" description="Helical" evidence="8">
    <location>
        <begin position="306"/>
        <end position="322"/>
    </location>
</feature>
<dbReference type="PATRIC" id="fig|1411148.3.peg.2115"/>
<dbReference type="AlphaFoldDB" id="W2C376"/>
<comment type="similarity">
    <text evidence="7">Belongs to the glycosyltransferase 87 family.</text>
</comment>
<feature type="transmembrane region" description="Helical" evidence="8">
    <location>
        <begin position="20"/>
        <end position="38"/>
    </location>
</feature>
<feature type="transmembrane region" description="Helical" evidence="8">
    <location>
        <begin position="283"/>
        <end position="300"/>
    </location>
</feature>
<comment type="caution">
    <text evidence="9">The sequence shown here is derived from an EMBL/GenBank/DDBJ whole genome shotgun (WGS) entry which is preliminary data.</text>
</comment>
<sequence length="386" mass="44021">MNWNERLKALAERPLFNRYAPIGVVWAVAAIAAALLKFPNNNFTIFRHVFWHVWEGLPLYVPYPEVYHDVNLYGPVFSCVVAPFAVCPPLMGLVLWLLAMAGLLFVAVRKLPIERRGRIFIAWFCANELFTALSMAQFNVAIAALLILAFVLIEEGHEGWAALMIAVGTFVKLYGIVGLAFFFFVRRKGRFLGALAGWSVVLFLLPMLLSSPEYIVGQYGAWAEALTVKNDANLFALRQNISLLGMVRKISGRADYSDLWLIVPGLILFALPYLRIDQYRHRAFRLMFLASVMLFVVLFSTGSESSGYIIALTGVAIWYVGVPWRRSRWDLALLVFALLLTSFSPSDLFPRRIYHHYIIPYALKALPCVMVWLKLMWEMMTRDYEE</sequence>
<accession>W2C376</accession>
<reference evidence="9 10" key="1">
    <citation type="submission" date="2013-11" db="EMBL/GenBank/DDBJ databases">
        <title>Single cell genomics of uncultured Tannerella BU063 (oral taxon 286).</title>
        <authorList>
            <person name="Beall C.J."/>
            <person name="Campbell A.G."/>
            <person name="Griffen A.L."/>
            <person name="Podar M."/>
            <person name="Leys E.J."/>
        </authorList>
    </citation>
    <scope>NUCLEOTIDE SEQUENCE [LARGE SCALE GENOMIC DNA]</scope>
    <source>
        <strain evidence="9">Cell 2</strain>
    </source>
</reference>
<comment type="subcellular location">
    <subcellularLocation>
        <location evidence="1">Cell membrane</location>
        <topology evidence="1">Multi-pass membrane protein</topology>
    </subcellularLocation>
</comment>
<gene>
    <name evidence="9" type="ORF">N425_12705</name>
</gene>
<name>W2C376_9BACT</name>
<evidence type="ECO:0000256" key="8">
    <source>
        <dbReference type="SAM" id="Phobius"/>
    </source>
</evidence>
<dbReference type="GO" id="GO:0005886">
    <property type="term" value="C:plasma membrane"/>
    <property type="evidence" value="ECO:0007669"/>
    <property type="project" value="UniProtKB-SubCell"/>
</dbReference>
<evidence type="ECO:0000256" key="1">
    <source>
        <dbReference type="ARBA" id="ARBA00004651"/>
    </source>
</evidence>
<dbReference type="EMBL" id="AYUF01000494">
    <property type="protein sequence ID" value="ETK00911.1"/>
    <property type="molecule type" value="Genomic_DNA"/>
</dbReference>
<feature type="transmembrane region" description="Helical" evidence="8">
    <location>
        <begin position="329"/>
        <end position="346"/>
    </location>
</feature>
<keyword evidence="6 8" id="KW-0472">Membrane</keyword>
<evidence type="ECO:0000256" key="4">
    <source>
        <dbReference type="ARBA" id="ARBA00022692"/>
    </source>
</evidence>
<evidence type="ECO:0000313" key="9">
    <source>
        <dbReference type="EMBL" id="ETK00911.1"/>
    </source>
</evidence>
<feature type="transmembrane region" description="Helical" evidence="8">
    <location>
        <begin position="259"/>
        <end position="276"/>
    </location>
</feature>
<organism evidence="9 10">
    <name type="scientific">Tannerella sp. oral taxon BU063 isolate Cell 2</name>
    <dbReference type="NCBI Taxonomy" id="1411148"/>
    <lineage>
        <taxon>Bacteria</taxon>
        <taxon>Pseudomonadati</taxon>
        <taxon>Bacteroidota</taxon>
        <taxon>Bacteroidia</taxon>
        <taxon>Bacteroidales</taxon>
        <taxon>Tannerellaceae</taxon>
        <taxon>Tannerella</taxon>
    </lineage>
</organism>
<evidence type="ECO:0000256" key="7">
    <source>
        <dbReference type="ARBA" id="ARBA00024033"/>
    </source>
</evidence>
<feature type="transmembrane region" description="Helical" evidence="8">
    <location>
        <begin position="75"/>
        <end position="108"/>
    </location>
</feature>
<keyword evidence="3" id="KW-0808">Transferase</keyword>
<dbReference type="Pfam" id="PF09594">
    <property type="entry name" value="GT87"/>
    <property type="match status" value="1"/>
</dbReference>
<feature type="transmembrane region" description="Helical" evidence="8">
    <location>
        <begin position="159"/>
        <end position="184"/>
    </location>
</feature>
<dbReference type="Proteomes" id="UP000018837">
    <property type="component" value="Unassembled WGS sequence"/>
</dbReference>
<feature type="transmembrane region" description="Helical" evidence="8">
    <location>
        <begin position="191"/>
        <end position="209"/>
    </location>
</feature>
<dbReference type="InterPro" id="IPR018584">
    <property type="entry name" value="GT87"/>
</dbReference>
<feature type="transmembrane region" description="Helical" evidence="8">
    <location>
        <begin position="358"/>
        <end position="377"/>
    </location>
</feature>
<feature type="transmembrane region" description="Helical" evidence="8">
    <location>
        <begin position="129"/>
        <end position="153"/>
    </location>
</feature>
<evidence type="ECO:0000256" key="6">
    <source>
        <dbReference type="ARBA" id="ARBA00023136"/>
    </source>
</evidence>
<keyword evidence="5 8" id="KW-1133">Transmembrane helix</keyword>
<keyword evidence="2" id="KW-1003">Cell membrane</keyword>
<protein>
    <submittedName>
        <fullName evidence="9">Membrane protein</fullName>
    </submittedName>
</protein>
<dbReference type="GO" id="GO:0016758">
    <property type="term" value="F:hexosyltransferase activity"/>
    <property type="evidence" value="ECO:0007669"/>
    <property type="project" value="InterPro"/>
</dbReference>
<proteinExistence type="inferred from homology"/>
<keyword evidence="4 8" id="KW-0812">Transmembrane</keyword>
<evidence type="ECO:0000256" key="3">
    <source>
        <dbReference type="ARBA" id="ARBA00022679"/>
    </source>
</evidence>
<evidence type="ECO:0000256" key="5">
    <source>
        <dbReference type="ARBA" id="ARBA00022989"/>
    </source>
</evidence>
<evidence type="ECO:0000256" key="2">
    <source>
        <dbReference type="ARBA" id="ARBA00022475"/>
    </source>
</evidence>
<evidence type="ECO:0000313" key="10">
    <source>
        <dbReference type="Proteomes" id="UP000018837"/>
    </source>
</evidence>